<dbReference type="PANTHER" id="PTHR23355">
    <property type="entry name" value="RIBONUCLEASE"/>
    <property type="match status" value="1"/>
</dbReference>
<keyword evidence="1" id="KW-0694">RNA-binding</keyword>
<protein>
    <submittedName>
        <fullName evidence="4">RNB domain-containing ribonuclease</fullName>
    </submittedName>
</protein>
<gene>
    <name evidence="4" type="ORF">EPA93_14605</name>
</gene>
<accession>A0A4V0YYR7</accession>
<feature type="compositionally biased region" description="Polar residues" evidence="2">
    <location>
        <begin position="566"/>
        <end position="577"/>
    </location>
</feature>
<dbReference type="KEGG" id="kbs:EPA93_14605"/>
<organism evidence="4 5">
    <name type="scientific">Ktedonosporobacter rubrisoli</name>
    <dbReference type="NCBI Taxonomy" id="2509675"/>
    <lineage>
        <taxon>Bacteria</taxon>
        <taxon>Bacillati</taxon>
        <taxon>Chloroflexota</taxon>
        <taxon>Ktedonobacteria</taxon>
        <taxon>Ktedonobacterales</taxon>
        <taxon>Ktedonosporobacteraceae</taxon>
        <taxon>Ktedonosporobacter</taxon>
    </lineage>
</organism>
<dbReference type="AlphaFoldDB" id="A0A4V0YYR7"/>
<dbReference type="GO" id="GO:0003723">
    <property type="term" value="F:RNA binding"/>
    <property type="evidence" value="ECO:0007669"/>
    <property type="project" value="UniProtKB-UniRule"/>
</dbReference>
<dbReference type="GO" id="GO:0005829">
    <property type="term" value="C:cytosol"/>
    <property type="evidence" value="ECO:0007669"/>
    <property type="project" value="TreeGrafter"/>
</dbReference>
<dbReference type="InterPro" id="IPR012340">
    <property type="entry name" value="NA-bd_OB-fold"/>
</dbReference>
<feature type="domain" description="DRBM" evidence="3">
    <location>
        <begin position="581"/>
        <end position="653"/>
    </location>
</feature>
<dbReference type="RefSeq" id="WP_129888224.1">
    <property type="nucleotide sequence ID" value="NZ_CP035758.1"/>
</dbReference>
<feature type="domain" description="DRBM" evidence="3">
    <location>
        <begin position="668"/>
        <end position="740"/>
    </location>
</feature>
<dbReference type="PROSITE" id="PS50137">
    <property type="entry name" value="DS_RBD"/>
    <property type="match status" value="2"/>
</dbReference>
<dbReference type="Gene3D" id="3.30.160.20">
    <property type="match status" value="2"/>
</dbReference>
<evidence type="ECO:0000259" key="3">
    <source>
        <dbReference type="PROSITE" id="PS50137"/>
    </source>
</evidence>
<dbReference type="InterPro" id="IPR001900">
    <property type="entry name" value="RNase_II/R"/>
</dbReference>
<evidence type="ECO:0000256" key="2">
    <source>
        <dbReference type="SAM" id="MobiDB-lite"/>
    </source>
</evidence>
<dbReference type="EMBL" id="CP035758">
    <property type="protein sequence ID" value="QBD77161.1"/>
    <property type="molecule type" value="Genomic_DNA"/>
</dbReference>
<sequence length="742" mass="83495">MIKNYDRRNQSFSALALAEISDVEHRAKTILADRPIVKGITIDGPTSRDLDDAFWLESRLQGGYTLFITIADVGSLITRHLAPELDKSAFTRAFTRYNADYNRPMLPTAISEECLSLHEGQMRPTLTLALPFDAQLHPGEPHIYRTSLTSLKRFCFQEVDDEIEHPRSKFAPLLQTAYQLANSLFHRRRARGALALYDLHSGWVTTEEGQLLKLTEKECHKAHIIIQEFMILTNQTLAFFLASRDIPALYRNHTAKAIAPQRSTLLEMLDNVILHPEIAQPERISTTVNIALERARYAPSIIGHFGLNVPAYLHLTSPLRRYPDLVNQRILHAFLEGVPCPYTKIELETIAAHINAEEDNEKERQRSHHLEKHDKILRNMVHQAIQNHSQSPRPLSTLDAKQFHSVLRMAAQEQTPQPAVEQEILARLKDQALSAHDLFTLLFRFPNQGENWRTVKQTALQWLQNHTYHAGSILLMGKQSLGWAEPECEITPRGPDDQRTFLAKASIEIGERCYISSTHISAQKSRAKQKAFAELLALIAGFEKQLPAELSSLDVASHEISPPNPASSAAEDSQANSSLKNYKGKLLERAQAEKWNPPLYKEIERVGPPHAPTFLVEGTISIENRVYQAQGRGKTRVQAEQLAAQQLLQLLHQQPVSTENSITLSRKPAVSILNEMKQRAAVQSITYAYEPSGPPRSRIFECICLVSITNRHSVETRGKGKTKKEAAQSAASQAIAFLSLSP</sequence>
<dbReference type="Pfam" id="PF00035">
    <property type="entry name" value="dsrm"/>
    <property type="match status" value="2"/>
</dbReference>
<keyword evidence="5" id="KW-1185">Reference proteome</keyword>
<dbReference type="OrthoDB" id="9764149at2"/>
<dbReference type="CDD" id="cd00048">
    <property type="entry name" value="DSRM_SF"/>
    <property type="match status" value="1"/>
</dbReference>
<dbReference type="SMART" id="SM00358">
    <property type="entry name" value="DSRM"/>
    <property type="match status" value="2"/>
</dbReference>
<name>A0A4V0YYR7_KTERU</name>
<evidence type="ECO:0000256" key="1">
    <source>
        <dbReference type="PROSITE-ProRule" id="PRU00266"/>
    </source>
</evidence>
<dbReference type="Pfam" id="PF00773">
    <property type="entry name" value="RNB"/>
    <property type="match status" value="1"/>
</dbReference>
<feature type="region of interest" description="Disordered" evidence="2">
    <location>
        <begin position="557"/>
        <end position="577"/>
    </location>
</feature>
<evidence type="ECO:0000313" key="5">
    <source>
        <dbReference type="Proteomes" id="UP000290365"/>
    </source>
</evidence>
<dbReference type="InterPro" id="IPR014720">
    <property type="entry name" value="dsRBD_dom"/>
</dbReference>
<dbReference type="SMART" id="SM00955">
    <property type="entry name" value="RNB"/>
    <property type="match status" value="1"/>
</dbReference>
<dbReference type="CDD" id="cd10845">
    <property type="entry name" value="DSRM_RNAse_III_family"/>
    <property type="match status" value="1"/>
</dbReference>
<dbReference type="SUPFAM" id="SSF50249">
    <property type="entry name" value="Nucleic acid-binding proteins"/>
    <property type="match status" value="1"/>
</dbReference>
<dbReference type="GO" id="GO:0006402">
    <property type="term" value="P:mRNA catabolic process"/>
    <property type="evidence" value="ECO:0007669"/>
    <property type="project" value="TreeGrafter"/>
</dbReference>
<evidence type="ECO:0000313" key="4">
    <source>
        <dbReference type="EMBL" id="QBD77161.1"/>
    </source>
</evidence>
<reference evidence="4 5" key="1">
    <citation type="submission" date="2019-01" db="EMBL/GenBank/DDBJ databases">
        <title>Ktedonosporobacter rubrisoli SCAWS-G2.</title>
        <authorList>
            <person name="Huang Y."/>
            <person name="Yan B."/>
        </authorList>
    </citation>
    <scope>NUCLEOTIDE SEQUENCE [LARGE SCALE GENOMIC DNA]</scope>
    <source>
        <strain evidence="4 5">SCAWS-G2</strain>
    </source>
</reference>
<dbReference type="PANTHER" id="PTHR23355:SF37">
    <property type="entry name" value="EXORIBONUCLEASE 2"/>
    <property type="match status" value="1"/>
</dbReference>
<dbReference type="GO" id="GO:0004540">
    <property type="term" value="F:RNA nuclease activity"/>
    <property type="evidence" value="ECO:0007669"/>
    <property type="project" value="InterPro"/>
</dbReference>
<dbReference type="InterPro" id="IPR050180">
    <property type="entry name" value="RNR_Ribonuclease"/>
</dbReference>
<dbReference type="Proteomes" id="UP000290365">
    <property type="component" value="Chromosome"/>
</dbReference>
<dbReference type="SUPFAM" id="SSF54768">
    <property type="entry name" value="dsRNA-binding domain-like"/>
    <property type="match status" value="2"/>
</dbReference>
<proteinExistence type="predicted"/>